<protein>
    <submittedName>
        <fullName evidence="2">Uncharacterized protein</fullName>
    </submittedName>
</protein>
<gene>
    <name evidence="2" type="ORF">BARRO_130028</name>
</gene>
<feature type="region of interest" description="Disordered" evidence="1">
    <location>
        <begin position="67"/>
        <end position="86"/>
    </location>
</feature>
<name>E6YNE6_9HYPH</name>
<dbReference type="EMBL" id="FN645467">
    <property type="protein sequence ID" value="CBI78384.1"/>
    <property type="molecule type" value="Genomic_DNA"/>
</dbReference>
<accession>E6YNE6</accession>
<evidence type="ECO:0000313" key="2">
    <source>
        <dbReference type="EMBL" id="CBI78384.1"/>
    </source>
</evidence>
<proteinExistence type="predicted"/>
<sequence length="122" mass="13028">MSLLSTKRKDFISFNTLSYLRIKLFIVALKSLSFMKTDPNISKKKATDTLCNDIFYDEDDGFEGASVGTGIDTGEERGSAEGTNRGTDVAALDGEALDIGVGLSTLESCDTGLSVSCTIQLV</sequence>
<reference evidence="2" key="1">
    <citation type="journal article" date="2011" name="PLoS Genet.">
        <title>Parallel evolution of a type IV secretion system in radiating lineages of the host-restricted bacterial pathogen Bartonella.</title>
        <authorList>
            <person name="Engel P."/>
            <person name="Salzburger W."/>
            <person name="Liesch M."/>
            <person name="Chang C.C."/>
            <person name="Maruyama S."/>
            <person name="Lanz C."/>
            <person name="Calteau A."/>
            <person name="Lajus A."/>
            <person name="Medigue C."/>
            <person name="Schuster S.C."/>
            <person name="Dehio C."/>
        </authorList>
    </citation>
    <scope>NUCLEOTIDE SEQUENCE</scope>
    <source>
        <strain evidence="2">ATCC BAA-1498</strain>
    </source>
</reference>
<dbReference type="AlphaFoldDB" id="E6YNE6"/>
<evidence type="ECO:0000256" key="1">
    <source>
        <dbReference type="SAM" id="MobiDB-lite"/>
    </source>
</evidence>
<organism evidence="2">
    <name type="scientific">Bartonella rochalimae ATCC BAA-1498</name>
    <dbReference type="NCBI Taxonomy" id="685782"/>
    <lineage>
        <taxon>Bacteria</taxon>
        <taxon>Pseudomonadati</taxon>
        <taxon>Pseudomonadota</taxon>
        <taxon>Alphaproteobacteria</taxon>
        <taxon>Hyphomicrobiales</taxon>
        <taxon>Bartonellaceae</taxon>
        <taxon>Bartonella</taxon>
    </lineage>
</organism>